<dbReference type="Proteomes" id="UP000553776">
    <property type="component" value="Unassembled WGS sequence"/>
</dbReference>
<evidence type="ECO:0000256" key="1">
    <source>
        <dbReference type="SAM" id="MobiDB-lite"/>
    </source>
</evidence>
<name>A0A841TUL8_9BACL</name>
<proteinExistence type="predicted"/>
<reference evidence="2 3" key="1">
    <citation type="submission" date="2020-08" db="EMBL/GenBank/DDBJ databases">
        <title>Cohnella phylogeny.</title>
        <authorList>
            <person name="Dunlap C."/>
        </authorList>
    </citation>
    <scope>NUCLEOTIDE SEQUENCE [LARGE SCALE GENOMIC DNA]</scope>
    <source>
        <strain evidence="2 3">DSM 25239</strain>
    </source>
</reference>
<evidence type="ECO:0000313" key="2">
    <source>
        <dbReference type="EMBL" id="MBB6690622.1"/>
    </source>
</evidence>
<dbReference type="AlphaFoldDB" id="A0A841TUL8"/>
<feature type="compositionally biased region" description="Polar residues" evidence="1">
    <location>
        <begin position="42"/>
        <end position="51"/>
    </location>
</feature>
<protein>
    <submittedName>
        <fullName evidence="2">Uncharacterized protein</fullName>
    </submittedName>
</protein>
<accession>A0A841TUL8</accession>
<evidence type="ECO:0000313" key="3">
    <source>
        <dbReference type="Proteomes" id="UP000553776"/>
    </source>
</evidence>
<organism evidence="2 3">
    <name type="scientific">Cohnella xylanilytica</name>
    <dbReference type="NCBI Taxonomy" id="557555"/>
    <lineage>
        <taxon>Bacteria</taxon>
        <taxon>Bacillati</taxon>
        <taxon>Bacillota</taxon>
        <taxon>Bacilli</taxon>
        <taxon>Bacillales</taxon>
        <taxon>Paenibacillaceae</taxon>
        <taxon>Cohnella</taxon>
    </lineage>
</organism>
<feature type="compositionally biased region" description="Gly residues" evidence="1">
    <location>
        <begin position="73"/>
        <end position="97"/>
    </location>
</feature>
<gene>
    <name evidence="2" type="ORF">H7B90_04315</name>
</gene>
<keyword evidence="3" id="KW-1185">Reference proteome</keyword>
<dbReference type="RefSeq" id="WP_185134653.1">
    <property type="nucleotide sequence ID" value="NZ_BORM01000034.1"/>
</dbReference>
<sequence length="112" mass="11094">MANNKWIKWIVGLSGAALFSGLVGFLSNEGAATATATAGPSAVQSPDSGQDSLKDQWNADDGAQDAVPDDGSGDTGSGFGRRGAGDGFSGSYGGDAGQDGSSFGGRMRTRAS</sequence>
<comment type="caution">
    <text evidence="2">The sequence shown here is derived from an EMBL/GenBank/DDBJ whole genome shotgun (WGS) entry which is preliminary data.</text>
</comment>
<dbReference type="EMBL" id="JACJVR010000013">
    <property type="protein sequence ID" value="MBB6690622.1"/>
    <property type="molecule type" value="Genomic_DNA"/>
</dbReference>
<feature type="region of interest" description="Disordered" evidence="1">
    <location>
        <begin position="34"/>
        <end position="112"/>
    </location>
</feature>